<name>A0A9D3PLV5_MEGAT</name>
<evidence type="ECO:0000256" key="5">
    <source>
        <dbReference type="SAM" id="Coils"/>
    </source>
</evidence>
<proteinExistence type="predicted"/>
<evidence type="ECO:0008006" key="11">
    <source>
        <dbReference type="Google" id="ProtNLM"/>
    </source>
</evidence>
<dbReference type="Pfam" id="PF13765">
    <property type="entry name" value="PRY"/>
    <property type="match status" value="1"/>
</dbReference>
<keyword evidence="2 4" id="KW-0863">Zinc-finger</keyword>
<evidence type="ECO:0000259" key="8">
    <source>
        <dbReference type="PROSITE" id="PS50188"/>
    </source>
</evidence>
<dbReference type="Proteomes" id="UP001046870">
    <property type="component" value="Chromosome 17"/>
</dbReference>
<dbReference type="Gene3D" id="2.60.120.920">
    <property type="match status" value="1"/>
</dbReference>
<dbReference type="InterPro" id="IPR017907">
    <property type="entry name" value="Znf_RING_CS"/>
</dbReference>
<protein>
    <recommendedName>
        <fullName evidence="11">E3 ubiquitin-protein ligase TRIM39-like</fullName>
    </recommendedName>
</protein>
<dbReference type="Pfam" id="PF25600">
    <property type="entry name" value="TRIM_CC"/>
    <property type="match status" value="1"/>
</dbReference>
<dbReference type="CDD" id="cd13733">
    <property type="entry name" value="SPRY_PRY_C-I_1"/>
    <property type="match status" value="1"/>
</dbReference>
<dbReference type="SUPFAM" id="SSF49899">
    <property type="entry name" value="Concanavalin A-like lectins/glucanases"/>
    <property type="match status" value="1"/>
</dbReference>
<dbReference type="SMART" id="SM00336">
    <property type="entry name" value="BBOX"/>
    <property type="match status" value="1"/>
</dbReference>
<dbReference type="InterPro" id="IPR050143">
    <property type="entry name" value="TRIM/RBCC"/>
</dbReference>
<accession>A0A9D3PLV5</accession>
<reference evidence="9" key="1">
    <citation type="submission" date="2021-01" db="EMBL/GenBank/DDBJ databases">
        <authorList>
            <person name="Zahm M."/>
            <person name="Roques C."/>
            <person name="Cabau C."/>
            <person name="Klopp C."/>
            <person name="Donnadieu C."/>
            <person name="Jouanno E."/>
            <person name="Lampietro C."/>
            <person name="Louis A."/>
            <person name="Herpin A."/>
            <person name="Echchiki A."/>
            <person name="Berthelot C."/>
            <person name="Parey E."/>
            <person name="Roest-Crollius H."/>
            <person name="Braasch I."/>
            <person name="Postlethwait J."/>
            <person name="Bobe J."/>
            <person name="Montfort J."/>
            <person name="Bouchez O."/>
            <person name="Begum T."/>
            <person name="Mejri S."/>
            <person name="Adams A."/>
            <person name="Chen W.-J."/>
            <person name="Guiguen Y."/>
        </authorList>
    </citation>
    <scope>NUCLEOTIDE SEQUENCE</scope>
    <source>
        <strain evidence="9">YG-15Mar2019-1</strain>
        <tissue evidence="9">Brain</tissue>
    </source>
</reference>
<dbReference type="PROSITE" id="PS50188">
    <property type="entry name" value="B302_SPRY"/>
    <property type="match status" value="1"/>
</dbReference>
<feature type="domain" description="B box-type" evidence="7">
    <location>
        <begin position="147"/>
        <end position="187"/>
    </location>
</feature>
<organism evidence="9 10">
    <name type="scientific">Megalops atlanticus</name>
    <name type="common">Tarpon</name>
    <name type="synonym">Clupea gigantea</name>
    <dbReference type="NCBI Taxonomy" id="7932"/>
    <lineage>
        <taxon>Eukaryota</taxon>
        <taxon>Metazoa</taxon>
        <taxon>Chordata</taxon>
        <taxon>Craniata</taxon>
        <taxon>Vertebrata</taxon>
        <taxon>Euteleostomi</taxon>
        <taxon>Actinopterygii</taxon>
        <taxon>Neopterygii</taxon>
        <taxon>Teleostei</taxon>
        <taxon>Elopiformes</taxon>
        <taxon>Megalopidae</taxon>
        <taxon>Megalops</taxon>
    </lineage>
</organism>
<dbReference type="InterPro" id="IPR013320">
    <property type="entry name" value="ConA-like_dom_sf"/>
</dbReference>
<dbReference type="OrthoDB" id="6270329at2759"/>
<dbReference type="Pfam" id="PF00622">
    <property type="entry name" value="SPRY"/>
    <property type="match status" value="1"/>
</dbReference>
<dbReference type="InterPro" id="IPR058030">
    <property type="entry name" value="TRIM8/14/16/25/29/45/65_CC"/>
</dbReference>
<dbReference type="Gene3D" id="3.30.160.60">
    <property type="entry name" value="Classic Zinc Finger"/>
    <property type="match status" value="1"/>
</dbReference>
<dbReference type="PRINTS" id="PR01407">
    <property type="entry name" value="BUTYPHLNCDUF"/>
</dbReference>
<dbReference type="CDD" id="cd19769">
    <property type="entry name" value="Bbox2_TRIM16-like"/>
    <property type="match status" value="1"/>
</dbReference>
<dbReference type="InterPro" id="IPR006574">
    <property type="entry name" value="PRY"/>
</dbReference>
<evidence type="ECO:0000313" key="10">
    <source>
        <dbReference type="Proteomes" id="UP001046870"/>
    </source>
</evidence>
<dbReference type="GO" id="GO:0008270">
    <property type="term" value="F:zinc ion binding"/>
    <property type="evidence" value="ECO:0007669"/>
    <property type="project" value="UniProtKB-KW"/>
</dbReference>
<evidence type="ECO:0000313" key="9">
    <source>
        <dbReference type="EMBL" id="KAG7462093.1"/>
    </source>
</evidence>
<evidence type="ECO:0000256" key="1">
    <source>
        <dbReference type="ARBA" id="ARBA00022723"/>
    </source>
</evidence>
<dbReference type="Pfam" id="PF00643">
    <property type="entry name" value="zf-B_box"/>
    <property type="match status" value="1"/>
</dbReference>
<feature type="domain" description="B30.2/SPRY" evidence="8">
    <location>
        <begin position="361"/>
        <end position="557"/>
    </location>
</feature>
<dbReference type="EMBL" id="JAFDVH010000017">
    <property type="protein sequence ID" value="KAG7462093.1"/>
    <property type="molecule type" value="Genomic_DNA"/>
</dbReference>
<dbReference type="PROSITE" id="PS00518">
    <property type="entry name" value="ZF_RING_1"/>
    <property type="match status" value="1"/>
</dbReference>
<dbReference type="InterPro" id="IPR000315">
    <property type="entry name" value="Znf_B-box"/>
</dbReference>
<keyword evidence="1" id="KW-0479">Metal-binding</keyword>
<dbReference type="InterPro" id="IPR043136">
    <property type="entry name" value="B30.2/SPRY_sf"/>
</dbReference>
<evidence type="ECO:0000259" key="7">
    <source>
        <dbReference type="PROSITE" id="PS50119"/>
    </source>
</evidence>
<dbReference type="InterPro" id="IPR001841">
    <property type="entry name" value="Znf_RING"/>
</dbReference>
<evidence type="ECO:0000256" key="2">
    <source>
        <dbReference type="ARBA" id="ARBA00022771"/>
    </source>
</evidence>
<evidence type="ECO:0000256" key="4">
    <source>
        <dbReference type="PROSITE-ProRule" id="PRU00024"/>
    </source>
</evidence>
<gene>
    <name evidence="9" type="ORF">MATL_G00198950</name>
</gene>
<feature type="domain" description="RING-type" evidence="6">
    <location>
        <begin position="15"/>
        <end position="55"/>
    </location>
</feature>
<sequence>MALSRSFLSEEQFQCSICLDVFTNPVSTPCGHSFCMGCIGRYWSGSKACQCPLCKESFRKRPELHVNRTLREITEQFKRMSGRGGSDRPPARPAELSCTLLDEMKHKFQKVPATRDPHLPASVSAASGPGPGASLRRYTLSGAANSLHAPLCPKHQGPLKFFCCTDRDYICGECVEEEHRAHDTVSIEKEWLVNKSQLGTSKAEIQEMIERRIRKVEEIQTSLVDLKALSEREVQGSVRMFAALVSAVERSQAELLEVIQMNRVAVERHAEGLIRKLEEEIEMLRSRSDVLQQISRSNDYALFLKNFNAICTPPQTKDWSGVSVNSDLCVGAIYRTVSELVGRFQEELQRLPGMSIRVPVDPSPMKLQPKVKTIQEYAADVTLDSNTAHPRLILSEDRKQVRCGDRYQHVPDNSERFDRVVCVLGQEGFTGGRHYWEVEVGGKTDWDLGVASHSVSRKGKITINPSHGFWFLSFRDSNSYAFRTDPSISLGLNLKPHKIGVFLDYEKGQVSFYNVDTKLHIYTFMDTFSETIYPFFSPCTNKSGRNEAPLVISPVMLPD</sequence>
<dbReference type="Gene3D" id="3.30.40.10">
    <property type="entry name" value="Zinc/RING finger domain, C3HC4 (zinc finger)"/>
    <property type="match status" value="1"/>
</dbReference>
<dbReference type="InterPro" id="IPR027370">
    <property type="entry name" value="Znf-RING_euk"/>
</dbReference>
<dbReference type="InterPro" id="IPR003877">
    <property type="entry name" value="SPRY_dom"/>
</dbReference>
<keyword evidence="10" id="KW-1185">Reference proteome</keyword>
<dbReference type="SUPFAM" id="SSF57850">
    <property type="entry name" value="RING/U-box"/>
    <property type="match status" value="1"/>
</dbReference>
<comment type="caution">
    <text evidence="9">The sequence shown here is derived from an EMBL/GenBank/DDBJ whole genome shotgun (WGS) entry which is preliminary data.</text>
</comment>
<keyword evidence="5" id="KW-0175">Coiled coil</keyword>
<dbReference type="Pfam" id="PF13445">
    <property type="entry name" value="zf-RING_UBOX"/>
    <property type="match status" value="1"/>
</dbReference>
<evidence type="ECO:0000259" key="6">
    <source>
        <dbReference type="PROSITE" id="PS50089"/>
    </source>
</evidence>
<dbReference type="AlphaFoldDB" id="A0A9D3PLV5"/>
<dbReference type="SMART" id="SM00589">
    <property type="entry name" value="PRY"/>
    <property type="match status" value="1"/>
</dbReference>
<dbReference type="SMART" id="SM00449">
    <property type="entry name" value="SPRY"/>
    <property type="match status" value="1"/>
</dbReference>
<dbReference type="FunFam" id="2.60.120.920:FF:000004">
    <property type="entry name" value="Butyrophilin subfamily 1 member A1"/>
    <property type="match status" value="1"/>
</dbReference>
<dbReference type="PANTHER" id="PTHR24103">
    <property type="entry name" value="E3 UBIQUITIN-PROTEIN LIGASE TRIM"/>
    <property type="match status" value="1"/>
</dbReference>
<keyword evidence="3" id="KW-0862">Zinc</keyword>
<dbReference type="InterPro" id="IPR003879">
    <property type="entry name" value="Butyrophylin_SPRY"/>
</dbReference>
<dbReference type="InterPro" id="IPR001870">
    <property type="entry name" value="B30.2/SPRY"/>
</dbReference>
<dbReference type="SMART" id="SM00184">
    <property type="entry name" value="RING"/>
    <property type="match status" value="1"/>
</dbReference>
<dbReference type="InterPro" id="IPR013083">
    <property type="entry name" value="Znf_RING/FYVE/PHD"/>
</dbReference>
<dbReference type="PROSITE" id="PS50119">
    <property type="entry name" value="ZF_BBOX"/>
    <property type="match status" value="1"/>
</dbReference>
<feature type="coiled-coil region" evidence="5">
    <location>
        <begin position="267"/>
        <end position="294"/>
    </location>
</feature>
<evidence type="ECO:0000256" key="3">
    <source>
        <dbReference type="ARBA" id="ARBA00022833"/>
    </source>
</evidence>
<dbReference type="PROSITE" id="PS50089">
    <property type="entry name" value="ZF_RING_2"/>
    <property type="match status" value="1"/>
</dbReference>
<dbReference type="SUPFAM" id="SSF57845">
    <property type="entry name" value="B-box zinc-binding domain"/>
    <property type="match status" value="1"/>
</dbReference>